<feature type="compositionally biased region" description="Low complexity" evidence="1">
    <location>
        <begin position="92"/>
        <end position="108"/>
    </location>
</feature>
<dbReference type="AlphaFoldDB" id="A0A1D2MRS3"/>
<feature type="compositionally biased region" description="Acidic residues" evidence="1">
    <location>
        <begin position="289"/>
        <end position="302"/>
    </location>
</feature>
<feature type="compositionally biased region" description="Acidic residues" evidence="1">
    <location>
        <begin position="143"/>
        <end position="160"/>
    </location>
</feature>
<sequence>ARWARKKKSDGAANKPHENEKDVGENSSYVTSNESSEEIELPPFMARSKPIPLNRRDSNDSAEDRHEHDSSSSRRKRASSHSRPKSAKPLKRLNSNNSNNRSLPSVPSKLFDVTNKNGNNNAQHSPSPTQHNSSASPPFSNVDENDYDMEDVYSDKEDVESLGNHESNQKQGQRAEENKDSEMERHRGQEKAVINELTAKFNGKTRSKTGERDHHHQKLSPIRAGKKDLSSASSHNASTTATGRWKERPMEAGATPGWAKISEDRLQEIKQMISRNKKEIGSDTSFSEYVDEDDNEVVDMEENSAKKERKRQLDEKANDDDNNQFQKHAWTDSHLKPDNNKLLTSTAKTTPKGRPQTARQSPKSRYDANDDDDELSLADSSFRGETHRRTNDILPQGQRSNNNDDASKYPGSLETASRKLNSSEEIEDDIRELLNTTMSEEEEDDINNRNAKIIPQSSKRSSSGRPQFSTIQPTQHDTNLSYRMGTAAARGKQHQDKGRKSPSNNSWDSWNSPK</sequence>
<feature type="compositionally biased region" description="Polar residues" evidence="1">
    <location>
        <begin position="25"/>
        <end position="34"/>
    </location>
</feature>
<feature type="region of interest" description="Disordered" evidence="1">
    <location>
        <begin position="1"/>
        <end position="262"/>
    </location>
</feature>
<feature type="compositionally biased region" description="Low complexity" evidence="1">
    <location>
        <begin position="230"/>
        <end position="242"/>
    </location>
</feature>
<evidence type="ECO:0000313" key="3">
    <source>
        <dbReference type="Proteomes" id="UP000094527"/>
    </source>
</evidence>
<protein>
    <submittedName>
        <fullName evidence="2">Uncharacterized protein</fullName>
    </submittedName>
</protein>
<reference evidence="2 3" key="1">
    <citation type="journal article" date="2016" name="Genome Biol. Evol.">
        <title>Gene Family Evolution Reflects Adaptation to Soil Environmental Stressors in the Genome of the Collembolan Orchesella cincta.</title>
        <authorList>
            <person name="Faddeeva-Vakhrusheva A."/>
            <person name="Derks M.F."/>
            <person name="Anvar S.Y."/>
            <person name="Agamennone V."/>
            <person name="Suring W."/>
            <person name="Smit S."/>
            <person name="van Straalen N.M."/>
            <person name="Roelofs D."/>
        </authorList>
    </citation>
    <scope>NUCLEOTIDE SEQUENCE [LARGE SCALE GENOMIC DNA]</scope>
    <source>
        <tissue evidence="2">Mixed pool</tissue>
    </source>
</reference>
<dbReference type="EMBL" id="LJIJ01000620">
    <property type="protein sequence ID" value="ODM95790.1"/>
    <property type="molecule type" value="Genomic_DNA"/>
</dbReference>
<feature type="compositionally biased region" description="Low complexity" evidence="1">
    <location>
        <begin position="501"/>
        <end position="514"/>
    </location>
</feature>
<feature type="compositionally biased region" description="Basic residues" evidence="1">
    <location>
        <begin position="73"/>
        <end position="91"/>
    </location>
</feature>
<accession>A0A1D2MRS3</accession>
<feature type="compositionally biased region" description="Polar residues" evidence="1">
    <location>
        <begin position="114"/>
        <end position="139"/>
    </location>
</feature>
<feature type="compositionally biased region" description="Basic and acidic residues" evidence="1">
    <location>
        <begin position="173"/>
        <end position="190"/>
    </location>
</feature>
<name>A0A1D2MRS3_ORCCI</name>
<feature type="non-terminal residue" evidence="2">
    <location>
        <position position="1"/>
    </location>
</feature>
<feature type="compositionally biased region" description="Basic and acidic residues" evidence="1">
    <location>
        <begin position="329"/>
        <end position="339"/>
    </location>
</feature>
<gene>
    <name evidence="2" type="ORF">Ocin01_10892</name>
</gene>
<keyword evidence="3" id="KW-1185">Reference proteome</keyword>
<dbReference type="Proteomes" id="UP000094527">
    <property type="component" value="Unassembled WGS sequence"/>
</dbReference>
<feature type="compositionally biased region" description="Basic and acidic residues" evidence="1">
    <location>
        <begin position="303"/>
        <end position="316"/>
    </location>
</feature>
<feature type="compositionally biased region" description="Basic and acidic residues" evidence="1">
    <location>
        <begin position="15"/>
        <end position="24"/>
    </location>
</feature>
<feature type="region of interest" description="Disordered" evidence="1">
    <location>
        <begin position="274"/>
        <end position="514"/>
    </location>
</feature>
<proteinExistence type="predicted"/>
<evidence type="ECO:0000256" key="1">
    <source>
        <dbReference type="SAM" id="MobiDB-lite"/>
    </source>
</evidence>
<feature type="compositionally biased region" description="Basic and acidic residues" evidence="1">
    <location>
        <begin position="382"/>
        <end position="391"/>
    </location>
</feature>
<evidence type="ECO:0000313" key="2">
    <source>
        <dbReference type="EMBL" id="ODM95790.1"/>
    </source>
</evidence>
<comment type="caution">
    <text evidence="2">The sequence shown here is derived from an EMBL/GenBank/DDBJ whole genome shotgun (WGS) entry which is preliminary data.</text>
</comment>
<organism evidence="2 3">
    <name type="scientific">Orchesella cincta</name>
    <name type="common">Springtail</name>
    <name type="synonym">Podura cincta</name>
    <dbReference type="NCBI Taxonomy" id="48709"/>
    <lineage>
        <taxon>Eukaryota</taxon>
        <taxon>Metazoa</taxon>
        <taxon>Ecdysozoa</taxon>
        <taxon>Arthropoda</taxon>
        <taxon>Hexapoda</taxon>
        <taxon>Collembola</taxon>
        <taxon>Entomobryomorpha</taxon>
        <taxon>Entomobryoidea</taxon>
        <taxon>Orchesellidae</taxon>
        <taxon>Orchesellinae</taxon>
        <taxon>Orchesella</taxon>
    </lineage>
</organism>
<feature type="compositionally biased region" description="Polar residues" evidence="1">
    <location>
        <begin position="455"/>
        <end position="481"/>
    </location>
</feature>
<feature type="compositionally biased region" description="Basic and acidic residues" evidence="1">
    <location>
        <begin position="54"/>
        <end position="72"/>
    </location>
</feature>